<organism evidence="3 4">
    <name type="scientific">Cystobacter fuscus</name>
    <dbReference type="NCBI Taxonomy" id="43"/>
    <lineage>
        <taxon>Bacteria</taxon>
        <taxon>Pseudomonadati</taxon>
        <taxon>Myxococcota</taxon>
        <taxon>Myxococcia</taxon>
        <taxon>Myxococcales</taxon>
        <taxon>Cystobacterineae</taxon>
        <taxon>Archangiaceae</taxon>
        <taxon>Cystobacter</taxon>
    </lineage>
</organism>
<dbReference type="EMBL" id="CP022098">
    <property type="protein sequence ID" value="ATB41763.1"/>
    <property type="molecule type" value="Genomic_DNA"/>
</dbReference>
<dbReference type="RefSeq" id="WP_095989419.1">
    <property type="nucleotide sequence ID" value="NZ_CP022098.1"/>
</dbReference>
<evidence type="ECO:0000313" key="3">
    <source>
        <dbReference type="EMBL" id="ATB41763.1"/>
    </source>
</evidence>
<gene>
    <name evidence="3" type="ORF">CYFUS_007233</name>
</gene>
<reference evidence="3 4" key="1">
    <citation type="submission" date="2017-06" db="EMBL/GenBank/DDBJ databases">
        <title>Sequencing and comparative analysis of myxobacterial genomes.</title>
        <authorList>
            <person name="Rupp O."/>
            <person name="Goesmann A."/>
            <person name="Sogaard-Andersen L."/>
        </authorList>
    </citation>
    <scope>NUCLEOTIDE SEQUENCE [LARGE SCALE GENOMIC DNA]</scope>
    <source>
        <strain evidence="3 4">DSM 52655</strain>
    </source>
</reference>
<feature type="compositionally biased region" description="Pro residues" evidence="1">
    <location>
        <begin position="42"/>
        <end position="59"/>
    </location>
</feature>
<dbReference type="Proteomes" id="UP000217257">
    <property type="component" value="Chromosome"/>
</dbReference>
<dbReference type="AlphaFoldDB" id="A0A250JDQ4"/>
<protein>
    <submittedName>
        <fullName evidence="3">Uncharacterized protein</fullName>
    </submittedName>
</protein>
<name>A0A250JDQ4_9BACT</name>
<dbReference type="KEGG" id="cfus:CYFUS_007233"/>
<feature type="transmembrane region" description="Helical" evidence="2">
    <location>
        <begin position="12"/>
        <end position="29"/>
    </location>
</feature>
<evidence type="ECO:0000256" key="2">
    <source>
        <dbReference type="SAM" id="Phobius"/>
    </source>
</evidence>
<evidence type="ECO:0000256" key="1">
    <source>
        <dbReference type="SAM" id="MobiDB-lite"/>
    </source>
</evidence>
<sequence length="285" mass="30990">MKLSDKTGKVPRALGLVGVLALIATVMWMPEAPPEPEAEAPEPSPAPRQEMPAPPPPTPSGTVQRLRRLIPVFPGAQLTPMGQLQANGNPMEMGFFEVKTSAREVMDFYIQQFEQRGRQVVEQPDGSGGGAVNYYDEKLGALVTVNVMAGGTQVSPRTRVFPAIIEAPEGIHLKAEPPTVLPQPNGLVTVLRVDDQNPGPAKDSSTLTQIARGSPRELADFYRKEMAERGYSAVGGRSDKDVEVLDFERRGERVSLTLSAMRTKEGNPETIIAVVMETKQKEVRP</sequence>
<evidence type="ECO:0000313" key="4">
    <source>
        <dbReference type="Proteomes" id="UP000217257"/>
    </source>
</evidence>
<accession>A0A250JDQ4</accession>
<keyword evidence="2" id="KW-0812">Transmembrane</keyword>
<proteinExistence type="predicted"/>
<feature type="region of interest" description="Disordered" evidence="1">
    <location>
        <begin position="32"/>
        <end position="62"/>
    </location>
</feature>
<keyword evidence="2" id="KW-1133">Transmembrane helix</keyword>
<keyword evidence="2" id="KW-0472">Membrane</keyword>